<dbReference type="PANTHER" id="PTHR47447">
    <property type="entry name" value="OS03G0856100 PROTEIN"/>
    <property type="match status" value="1"/>
</dbReference>
<comment type="function">
    <text evidence="3">Regulates mitochondrial small subunit maturation by controlling 15S rRNA 5'-end processing. Localizes to the 5' precursor of the 15S rRNA in a position that is subsequently occupied by mS47 in the mature yeast mtSSU. Uses structure and sequence-specific RNA recognition, binding to a single-stranded region of the precursor and specifically recognizing bases -6 to -1. The exchange of Ccm1 for mS47 is coupled to the irreversible removal of precursor rRNA that is accompanied by conformational changes of the mitoribosomal proteins uS5m and mS26. These conformational changes signal completion of 5'-end rRNA processing through protection of the mature 5'-end of the 15S rRNA and stabilization of mS47. The removal of the 5' precursor together with the dissociation of Ccm1 may be catalyzed by the 5'-3' exoribonuclease Pet127. Involved in the specific removal of group I introns in mitochondrial encoded transcripts.</text>
</comment>
<reference evidence="8" key="1">
    <citation type="submission" date="2022-07" db="EMBL/GenBank/DDBJ databases">
        <title>Phylogenomic reconstructions and comparative analyses of Kickxellomycotina fungi.</title>
        <authorList>
            <person name="Reynolds N.K."/>
            <person name="Stajich J.E."/>
            <person name="Barry K."/>
            <person name="Grigoriev I.V."/>
            <person name="Crous P."/>
            <person name="Smith M.E."/>
        </authorList>
    </citation>
    <scope>NUCLEOTIDE SEQUENCE</scope>
    <source>
        <strain evidence="8">RSA 476</strain>
    </source>
</reference>
<feature type="repeat" description="PPR" evidence="5">
    <location>
        <begin position="331"/>
        <end position="365"/>
    </location>
</feature>
<dbReference type="Pfam" id="PF17177">
    <property type="entry name" value="PPR_long"/>
    <property type="match status" value="1"/>
</dbReference>
<comment type="subunit">
    <text evidence="4">Binds to mitochondrial small subunit 15S rRNA.</text>
</comment>
<evidence type="ECO:0000256" key="4">
    <source>
        <dbReference type="ARBA" id="ARBA00044511"/>
    </source>
</evidence>
<dbReference type="Proteomes" id="UP001140074">
    <property type="component" value="Unassembled WGS sequence"/>
</dbReference>
<dbReference type="AlphaFoldDB" id="A0A9W8IT37"/>
<comment type="similarity">
    <text evidence="1">Belongs to the CCM1 family.</text>
</comment>
<feature type="repeat" description="PPR" evidence="5">
    <location>
        <begin position="436"/>
        <end position="471"/>
    </location>
</feature>
<feature type="region of interest" description="Disordered" evidence="6">
    <location>
        <begin position="927"/>
        <end position="963"/>
    </location>
</feature>
<feature type="region of interest" description="Disordered" evidence="6">
    <location>
        <begin position="139"/>
        <end position="167"/>
    </location>
</feature>
<organism evidence="8 9">
    <name type="scientific">Coemansia aciculifera</name>
    <dbReference type="NCBI Taxonomy" id="417176"/>
    <lineage>
        <taxon>Eukaryota</taxon>
        <taxon>Fungi</taxon>
        <taxon>Fungi incertae sedis</taxon>
        <taxon>Zoopagomycota</taxon>
        <taxon>Kickxellomycotina</taxon>
        <taxon>Kickxellomycetes</taxon>
        <taxon>Kickxellales</taxon>
        <taxon>Kickxellaceae</taxon>
        <taxon>Coemansia</taxon>
    </lineage>
</organism>
<proteinExistence type="inferred from homology"/>
<feature type="region of interest" description="Disordered" evidence="6">
    <location>
        <begin position="47"/>
        <end position="68"/>
    </location>
</feature>
<feature type="domain" description="PROP1-like PPR" evidence="7">
    <location>
        <begin position="278"/>
        <end position="407"/>
    </location>
</feature>
<evidence type="ECO:0000256" key="2">
    <source>
        <dbReference type="ARBA" id="ARBA00022737"/>
    </source>
</evidence>
<feature type="compositionally biased region" description="Polar residues" evidence="6">
    <location>
        <begin position="952"/>
        <end position="963"/>
    </location>
</feature>
<evidence type="ECO:0000256" key="6">
    <source>
        <dbReference type="SAM" id="MobiDB-lite"/>
    </source>
</evidence>
<gene>
    <name evidence="8" type="ORF">GGH94_001137</name>
</gene>
<dbReference type="EMBL" id="JANBUY010000027">
    <property type="protein sequence ID" value="KAJ2866970.1"/>
    <property type="molecule type" value="Genomic_DNA"/>
</dbReference>
<sequence length="963" mass="107373">MLRIAIGCCLARHSASLGAAQLARRTADLASKVASLRTLSTSSICEGRPRQYADHSQYPRPRSTRPERPEQIATDALMDELNEVPKTGAEMIKSIRVTDDEVAKIFDSIMGSGQRQLLDEQSLRHKTRTEFLEMRRKAKEKLNEGSPGDTQSSTKPAKELEEKVDQAPDTPAIVSVSDRILDQMAYVDTRHIREIEEAKRAVIASVDSALVDRLQDRVHAAAHATAAKGDASSSKPTELGVAEQYSDHDGASSVDLSADLTLAEFNHVIYANTLGGRAEEAMRAYELLRESGIKPDHATFANLTIALAKSGDLEAAVAMFKALETEGLEPNVYSYGTLIRAYMEFGRIDDSFRVYEMMKEREVWPNLPVYNSLIVASLKVGDLKRAWGVFEHLRYTIAKPDEIAFSIMIHACAKNGEVEKAMNLLDEMVSNKLTLSDVTFNSLIHACAVRPDYFDEGFRLLQLMESHGFQPDFYTYNTLLYACARKKNLGLARNIFREMLGRSMKEDHRDLVKIDQVTISNMMWAYSSYLSPVKTCSWKVAKRFESLALETLAAVKGEENNTGSSEVKDPLSKNERRIHDIVATTRFIDMQANVARATKGLVDGSTSSISSNNTLDDAPSQQVLDLVNMLMPAEIPVAHNGVGSEAKRLMTLYVGVLKGKVNTRLLNAYLSAMVCNGRFEDAWRIFLGDYKRFNAPKDGWTFQTMIRLCARTRDVPSAWRLWDEFKSWRVDVEKALQTPGHETLKSLPTKVYRTEGDDGATVSTREQQNTEGDAAAFERVSQGMLAVAERLEFPGDNALPTVVGGGSLAVIPSDRENARKPLGCDMPTEHAIYIEMVTLLSSCGDFRAAVHLIREEKNNILEHPHNPTMDDVNSVYQNAIVAGDKHSAMDLRALCMQKPAHQARRALHRKWGTSFSWDLTDSQQKAMSRRLPESFRRHQAPFSKGGEYVKTRQGNAKQSTDGQ</sequence>
<dbReference type="Pfam" id="PF01535">
    <property type="entry name" value="PPR"/>
    <property type="match status" value="1"/>
</dbReference>
<evidence type="ECO:0000313" key="9">
    <source>
        <dbReference type="Proteomes" id="UP001140074"/>
    </source>
</evidence>
<evidence type="ECO:0000259" key="7">
    <source>
        <dbReference type="Pfam" id="PF17177"/>
    </source>
</evidence>
<feature type="repeat" description="PPR" evidence="5">
    <location>
        <begin position="472"/>
        <end position="506"/>
    </location>
</feature>
<dbReference type="PANTHER" id="PTHR47447:SF17">
    <property type="entry name" value="OS12G0638900 PROTEIN"/>
    <property type="match status" value="1"/>
</dbReference>
<dbReference type="NCBIfam" id="TIGR00756">
    <property type="entry name" value="PPR"/>
    <property type="match status" value="4"/>
</dbReference>
<keyword evidence="9" id="KW-1185">Reference proteome</keyword>
<dbReference type="InterPro" id="IPR033443">
    <property type="entry name" value="PROP1-like_PPR_dom"/>
</dbReference>
<keyword evidence="2" id="KW-0677">Repeat</keyword>
<dbReference type="InterPro" id="IPR011990">
    <property type="entry name" value="TPR-like_helical_dom_sf"/>
</dbReference>
<name>A0A9W8IT37_9FUNG</name>
<feature type="repeat" description="PPR" evidence="5">
    <location>
        <begin position="401"/>
        <end position="435"/>
    </location>
</feature>
<dbReference type="Gene3D" id="1.25.40.10">
    <property type="entry name" value="Tetratricopeptide repeat domain"/>
    <property type="match status" value="3"/>
</dbReference>
<accession>A0A9W8IT37</accession>
<feature type="repeat" description="PPR" evidence="5">
    <location>
        <begin position="296"/>
        <end position="330"/>
    </location>
</feature>
<comment type="caution">
    <text evidence="8">The sequence shown here is derived from an EMBL/GenBank/DDBJ whole genome shotgun (WGS) entry which is preliminary data.</text>
</comment>
<evidence type="ECO:0000256" key="1">
    <source>
        <dbReference type="ARBA" id="ARBA00006192"/>
    </source>
</evidence>
<evidence type="ECO:0000256" key="5">
    <source>
        <dbReference type="PROSITE-ProRule" id="PRU00708"/>
    </source>
</evidence>
<evidence type="ECO:0000256" key="3">
    <source>
        <dbReference type="ARBA" id="ARBA00044493"/>
    </source>
</evidence>
<dbReference type="Pfam" id="PF13812">
    <property type="entry name" value="PPR_3"/>
    <property type="match status" value="1"/>
</dbReference>
<feature type="compositionally biased region" description="Basic and acidic residues" evidence="6">
    <location>
        <begin position="156"/>
        <end position="166"/>
    </location>
</feature>
<dbReference type="PROSITE" id="PS51375">
    <property type="entry name" value="PPR"/>
    <property type="match status" value="5"/>
</dbReference>
<protein>
    <recommendedName>
        <fullName evidence="7">PROP1-like PPR domain-containing protein</fullName>
    </recommendedName>
</protein>
<evidence type="ECO:0000313" key="8">
    <source>
        <dbReference type="EMBL" id="KAJ2866970.1"/>
    </source>
</evidence>
<dbReference type="InterPro" id="IPR002885">
    <property type="entry name" value="PPR_rpt"/>
</dbReference>